<name>A0AB37REQ9_LACPE</name>
<organism evidence="1 2">
    <name type="scientific">Lactiplantibacillus pentosus</name>
    <name type="common">Lactobacillus pentosus</name>
    <dbReference type="NCBI Taxonomy" id="1589"/>
    <lineage>
        <taxon>Bacteria</taxon>
        <taxon>Bacillati</taxon>
        <taxon>Bacillota</taxon>
        <taxon>Bacilli</taxon>
        <taxon>Lactobacillales</taxon>
        <taxon>Lactobacillaceae</taxon>
        <taxon>Lactiplantibacillus</taxon>
    </lineage>
</organism>
<dbReference type="EMBL" id="RDCL01000090">
    <property type="protein sequence ID" value="RMW52651.1"/>
    <property type="molecule type" value="Genomic_DNA"/>
</dbReference>
<evidence type="ECO:0000313" key="1">
    <source>
        <dbReference type="EMBL" id="RMW52651.1"/>
    </source>
</evidence>
<accession>A0AB37REQ9</accession>
<comment type="caution">
    <text evidence="1">The sequence shown here is derived from an EMBL/GenBank/DDBJ whole genome shotgun (WGS) entry which is preliminary data.</text>
</comment>
<gene>
    <name evidence="1" type="ORF">D6U17_14040</name>
</gene>
<evidence type="ECO:0000313" key="2">
    <source>
        <dbReference type="Proteomes" id="UP000281061"/>
    </source>
</evidence>
<dbReference type="RefSeq" id="WP_122211909.1">
    <property type="nucleotide sequence ID" value="NZ_RDCH01000078.1"/>
</dbReference>
<proteinExistence type="predicted"/>
<dbReference type="AlphaFoldDB" id="A0AB37REQ9"/>
<dbReference type="Proteomes" id="UP000281061">
    <property type="component" value="Unassembled WGS sequence"/>
</dbReference>
<reference evidence="1 2" key="1">
    <citation type="submission" date="2018-10" db="EMBL/GenBank/DDBJ databases">
        <title>Genome sequences of five Lactobacillus pentosus strains isolated from brines of traditionally fermented spanish-style green table olives and differences between them.</title>
        <authorList>
            <person name="Jimenez Diaz R."/>
        </authorList>
    </citation>
    <scope>NUCLEOTIDE SEQUENCE [LARGE SCALE GENOMIC DNA]</scope>
    <source>
        <strain evidence="1 2">IG8</strain>
    </source>
</reference>
<protein>
    <submittedName>
        <fullName evidence="1">AbrB family transcriptional regulator</fullName>
    </submittedName>
</protein>
<sequence length="82" mass="9381">MSENNSDYIKMFKNGNSFAFRVSKKDREALNATSETSFEKIVSLDGQEITFRKVADEQTDLLAMADHILDQHGDLLKRLEDL</sequence>